<dbReference type="Proteomes" id="UP001239167">
    <property type="component" value="Unassembled WGS sequence"/>
</dbReference>
<evidence type="ECO:0000256" key="1">
    <source>
        <dbReference type="SAM" id="MobiDB-lite"/>
    </source>
</evidence>
<dbReference type="EMBL" id="JAUSUE010000012">
    <property type="protein sequence ID" value="MDQ0204093.1"/>
    <property type="molecule type" value="Genomic_DNA"/>
</dbReference>
<protein>
    <submittedName>
        <fullName evidence="2">Recombination protein RecT</fullName>
    </submittedName>
</protein>
<name>A0ABT9Y8E4_9FIRM</name>
<reference evidence="2 3" key="1">
    <citation type="submission" date="2023-07" db="EMBL/GenBank/DDBJ databases">
        <title>Genomic Encyclopedia of Type Strains, Phase IV (KMG-IV): sequencing the most valuable type-strain genomes for metagenomic binning, comparative biology and taxonomic classification.</title>
        <authorList>
            <person name="Goeker M."/>
        </authorList>
    </citation>
    <scope>NUCLEOTIDE SEQUENCE [LARGE SCALE GENOMIC DNA]</scope>
    <source>
        <strain evidence="2 3">DSM 16980</strain>
    </source>
</reference>
<feature type="region of interest" description="Disordered" evidence="1">
    <location>
        <begin position="259"/>
        <end position="286"/>
    </location>
</feature>
<dbReference type="NCBIfam" id="TIGR00616">
    <property type="entry name" value="rect"/>
    <property type="match status" value="1"/>
</dbReference>
<proteinExistence type="predicted"/>
<organism evidence="2 3">
    <name type="scientific">Pectinatus haikarae</name>
    <dbReference type="NCBI Taxonomy" id="349096"/>
    <lineage>
        <taxon>Bacteria</taxon>
        <taxon>Bacillati</taxon>
        <taxon>Bacillota</taxon>
        <taxon>Negativicutes</taxon>
        <taxon>Selenomonadales</taxon>
        <taxon>Selenomonadaceae</taxon>
        <taxon>Pectinatus</taxon>
    </lineage>
</organism>
<comment type="caution">
    <text evidence="2">The sequence shown here is derived from an EMBL/GenBank/DDBJ whole genome shotgun (WGS) entry which is preliminary data.</text>
</comment>
<evidence type="ECO:0000313" key="2">
    <source>
        <dbReference type="EMBL" id="MDQ0204093.1"/>
    </source>
</evidence>
<keyword evidence="3" id="KW-1185">Reference proteome</keyword>
<evidence type="ECO:0000313" key="3">
    <source>
        <dbReference type="Proteomes" id="UP001239167"/>
    </source>
</evidence>
<sequence length="286" mass="32156">MQTAIEKKQQQALESISSFFDRKDVQARFEKTLGENSSAFVSSLVSLVNSSTSLQECPAISILSAAMTAATLKLPINASLGFAYIIPFKHKATFQIGYKGYIQLAMRTGQYSTITVNEVYDGEIRSYNRFTNRMEFGEPKKDAEIVGYIGYFKLINGFEKYLYMTVDEIDRHGKLYSQSYKSGKSDSLWIQNFDAMARKTVIKRLISKYGIMSVDFQQTIDKDGQVDDGLGAAQRAGLHVVTDMQANQEEIGFDEPEELPEAEHASDVNIKPVEQPQEAELPKRSF</sequence>
<dbReference type="InterPro" id="IPR018330">
    <property type="entry name" value="RecT_fam"/>
</dbReference>
<dbReference type="Pfam" id="PF03837">
    <property type="entry name" value="RecT"/>
    <property type="match status" value="1"/>
</dbReference>
<dbReference type="RefSeq" id="WP_307224273.1">
    <property type="nucleotide sequence ID" value="NZ_CP116940.1"/>
</dbReference>
<gene>
    <name evidence="2" type="ORF">J2S01_001815</name>
</gene>
<accession>A0ABT9Y8E4</accession>
<dbReference type="InterPro" id="IPR004590">
    <property type="entry name" value="ssDNA_annealing_RecT"/>
</dbReference>